<dbReference type="RefSeq" id="XP_042922572.1">
    <property type="nucleotide sequence ID" value="XM_043064004.1"/>
</dbReference>
<sequence length="125" mass="12510">MQSSAHLRVTCSVQSEDGVVTARVLVLAGSECGQSTPDTRPASAAVVALGSEACVAMDSYVEVMGAHAAATGSHPPALHGPALPGGYLEAGRGGSAATSLCGKRKRAWDDIDGGEDAPHTGWPVA</sequence>
<evidence type="ECO:0000313" key="1">
    <source>
        <dbReference type="EMBL" id="PNW80576.1"/>
    </source>
</evidence>
<name>A0A2K3DJ69_CHLRE</name>
<evidence type="ECO:0000313" key="2">
    <source>
        <dbReference type="Proteomes" id="UP000006906"/>
    </source>
</evidence>
<dbReference type="GeneID" id="66053992"/>
<accession>A0A2K3DJ69</accession>
<proteinExistence type="predicted"/>
<dbReference type="InParanoid" id="A0A2K3DJ69"/>
<dbReference type="EMBL" id="CM008968">
    <property type="protein sequence ID" value="PNW80576.1"/>
    <property type="molecule type" value="Genomic_DNA"/>
</dbReference>
<dbReference type="Gramene" id="PNW80576">
    <property type="protein sequence ID" value="PNW80576"/>
    <property type="gene ID" value="CHLRE_07g323400v5"/>
</dbReference>
<gene>
    <name evidence="1" type="ORF">CHLRE_07g323400v5</name>
</gene>
<dbReference type="Proteomes" id="UP000006906">
    <property type="component" value="Chromosome 7"/>
</dbReference>
<dbReference type="KEGG" id="cre:CHLRE_07g323400v5"/>
<keyword evidence="2" id="KW-1185">Reference proteome</keyword>
<protein>
    <submittedName>
        <fullName evidence="1">Uncharacterized protein</fullName>
    </submittedName>
</protein>
<reference evidence="1 2" key="1">
    <citation type="journal article" date="2007" name="Science">
        <title>The Chlamydomonas genome reveals the evolution of key animal and plant functions.</title>
        <authorList>
            <person name="Merchant S.S."/>
            <person name="Prochnik S.E."/>
            <person name="Vallon O."/>
            <person name="Harris E.H."/>
            <person name="Karpowicz S.J."/>
            <person name="Witman G.B."/>
            <person name="Terry A."/>
            <person name="Salamov A."/>
            <person name="Fritz-Laylin L.K."/>
            <person name="Marechal-Drouard L."/>
            <person name="Marshall W.F."/>
            <person name="Qu L.H."/>
            <person name="Nelson D.R."/>
            <person name="Sanderfoot A.A."/>
            <person name="Spalding M.H."/>
            <person name="Kapitonov V.V."/>
            <person name="Ren Q."/>
            <person name="Ferris P."/>
            <person name="Lindquist E."/>
            <person name="Shapiro H."/>
            <person name="Lucas S.M."/>
            <person name="Grimwood J."/>
            <person name="Schmutz J."/>
            <person name="Cardol P."/>
            <person name="Cerutti H."/>
            <person name="Chanfreau G."/>
            <person name="Chen C.L."/>
            <person name="Cognat V."/>
            <person name="Croft M.T."/>
            <person name="Dent R."/>
            <person name="Dutcher S."/>
            <person name="Fernandez E."/>
            <person name="Fukuzawa H."/>
            <person name="Gonzalez-Ballester D."/>
            <person name="Gonzalez-Halphen D."/>
            <person name="Hallmann A."/>
            <person name="Hanikenne M."/>
            <person name="Hippler M."/>
            <person name="Inwood W."/>
            <person name="Jabbari K."/>
            <person name="Kalanon M."/>
            <person name="Kuras R."/>
            <person name="Lefebvre P.A."/>
            <person name="Lemaire S.D."/>
            <person name="Lobanov A.V."/>
            <person name="Lohr M."/>
            <person name="Manuell A."/>
            <person name="Meier I."/>
            <person name="Mets L."/>
            <person name="Mittag M."/>
            <person name="Mittelmeier T."/>
            <person name="Moroney J.V."/>
            <person name="Moseley J."/>
            <person name="Napoli C."/>
            <person name="Nedelcu A.M."/>
            <person name="Niyogi K."/>
            <person name="Novoselov S.V."/>
            <person name="Paulsen I.T."/>
            <person name="Pazour G."/>
            <person name="Purton S."/>
            <person name="Ral J.P."/>
            <person name="Riano-Pachon D.M."/>
            <person name="Riekhof W."/>
            <person name="Rymarquis L."/>
            <person name="Schroda M."/>
            <person name="Stern D."/>
            <person name="Umen J."/>
            <person name="Willows R."/>
            <person name="Wilson N."/>
            <person name="Zimmer S.L."/>
            <person name="Allmer J."/>
            <person name="Balk J."/>
            <person name="Bisova K."/>
            <person name="Chen C.J."/>
            <person name="Elias M."/>
            <person name="Gendler K."/>
            <person name="Hauser C."/>
            <person name="Lamb M.R."/>
            <person name="Ledford H."/>
            <person name="Long J.C."/>
            <person name="Minagawa J."/>
            <person name="Page M.D."/>
            <person name="Pan J."/>
            <person name="Pootakham W."/>
            <person name="Roje S."/>
            <person name="Rose A."/>
            <person name="Stahlberg E."/>
            <person name="Terauchi A.M."/>
            <person name="Yang P."/>
            <person name="Ball S."/>
            <person name="Bowler C."/>
            <person name="Dieckmann C.L."/>
            <person name="Gladyshev V.N."/>
            <person name="Green P."/>
            <person name="Jorgensen R."/>
            <person name="Mayfield S."/>
            <person name="Mueller-Roeber B."/>
            <person name="Rajamani S."/>
            <person name="Sayre R.T."/>
            <person name="Brokstein P."/>
            <person name="Dubchak I."/>
            <person name="Goodstein D."/>
            <person name="Hornick L."/>
            <person name="Huang Y.W."/>
            <person name="Jhaveri J."/>
            <person name="Luo Y."/>
            <person name="Martinez D."/>
            <person name="Ngau W.C."/>
            <person name="Otillar B."/>
            <person name="Poliakov A."/>
            <person name="Porter A."/>
            <person name="Szajkowski L."/>
            <person name="Werner G."/>
            <person name="Zhou K."/>
            <person name="Grigoriev I.V."/>
            <person name="Rokhsar D.S."/>
            <person name="Grossman A.R."/>
        </authorList>
    </citation>
    <scope>NUCLEOTIDE SEQUENCE [LARGE SCALE GENOMIC DNA]</scope>
    <source>
        <strain evidence="2">CC-503</strain>
    </source>
</reference>
<organism evidence="1 2">
    <name type="scientific">Chlamydomonas reinhardtii</name>
    <name type="common">Chlamydomonas smithii</name>
    <dbReference type="NCBI Taxonomy" id="3055"/>
    <lineage>
        <taxon>Eukaryota</taxon>
        <taxon>Viridiplantae</taxon>
        <taxon>Chlorophyta</taxon>
        <taxon>core chlorophytes</taxon>
        <taxon>Chlorophyceae</taxon>
        <taxon>CS clade</taxon>
        <taxon>Chlamydomonadales</taxon>
        <taxon>Chlamydomonadaceae</taxon>
        <taxon>Chlamydomonas</taxon>
    </lineage>
</organism>
<dbReference type="AlphaFoldDB" id="A0A2K3DJ69"/>